<proteinExistence type="inferred from homology"/>
<reference evidence="7" key="1">
    <citation type="journal article" date="2020" name="Stud. Mycol.">
        <title>101 Dothideomycetes genomes: a test case for predicting lifestyles and emergence of pathogens.</title>
        <authorList>
            <person name="Haridas S."/>
            <person name="Albert R."/>
            <person name="Binder M."/>
            <person name="Bloem J."/>
            <person name="Labutti K."/>
            <person name="Salamov A."/>
            <person name="Andreopoulos B."/>
            <person name="Baker S."/>
            <person name="Barry K."/>
            <person name="Bills G."/>
            <person name="Bluhm B."/>
            <person name="Cannon C."/>
            <person name="Castanera R."/>
            <person name="Culley D."/>
            <person name="Daum C."/>
            <person name="Ezra D."/>
            <person name="Gonzalez J."/>
            <person name="Henrissat B."/>
            <person name="Kuo A."/>
            <person name="Liang C."/>
            <person name="Lipzen A."/>
            <person name="Lutzoni F."/>
            <person name="Magnuson J."/>
            <person name="Mondo S."/>
            <person name="Nolan M."/>
            <person name="Ohm R."/>
            <person name="Pangilinan J."/>
            <person name="Park H.-J."/>
            <person name="Ramirez L."/>
            <person name="Alfaro M."/>
            <person name="Sun H."/>
            <person name="Tritt A."/>
            <person name="Yoshinaga Y."/>
            <person name="Zwiers L.-H."/>
            <person name="Turgeon B."/>
            <person name="Goodwin S."/>
            <person name="Spatafora J."/>
            <person name="Crous P."/>
            <person name="Grigoriev I."/>
        </authorList>
    </citation>
    <scope>NUCLEOTIDE SEQUENCE</scope>
    <source>
        <strain evidence="7">CBS 122368</strain>
    </source>
</reference>
<dbReference type="AlphaFoldDB" id="A0A6A6IKN1"/>
<dbReference type="Gene3D" id="1.10.630.10">
    <property type="entry name" value="Cytochrome P450"/>
    <property type="match status" value="1"/>
</dbReference>
<dbReference type="Proteomes" id="UP000800094">
    <property type="component" value="Unassembled WGS sequence"/>
</dbReference>
<gene>
    <name evidence="7" type="ORF">BU26DRAFT_517890</name>
</gene>
<evidence type="ECO:0000256" key="3">
    <source>
        <dbReference type="ARBA" id="ARBA00022723"/>
    </source>
</evidence>
<keyword evidence="4 5" id="KW-0408">Iron</keyword>
<dbReference type="RefSeq" id="XP_033686179.1">
    <property type="nucleotide sequence ID" value="XM_033828684.1"/>
</dbReference>
<dbReference type="PRINTS" id="PR00465">
    <property type="entry name" value="EP450IV"/>
</dbReference>
<name>A0A6A6IKN1_9PLEO</name>
<keyword evidence="6" id="KW-0472">Membrane</keyword>
<dbReference type="EMBL" id="ML987193">
    <property type="protein sequence ID" value="KAF2251175.1"/>
    <property type="molecule type" value="Genomic_DNA"/>
</dbReference>
<feature type="binding site" description="axial binding residue" evidence="5">
    <location>
        <position position="518"/>
    </location>
    <ligand>
        <name>heme</name>
        <dbReference type="ChEBI" id="CHEBI:30413"/>
    </ligand>
    <ligandPart>
        <name>Fe</name>
        <dbReference type="ChEBI" id="CHEBI:18248"/>
    </ligandPart>
</feature>
<evidence type="ECO:0000256" key="5">
    <source>
        <dbReference type="PIRSR" id="PIRSR602403-1"/>
    </source>
</evidence>
<evidence type="ECO:0000313" key="8">
    <source>
        <dbReference type="Proteomes" id="UP000800094"/>
    </source>
</evidence>
<dbReference type="GO" id="GO:0020037">
    <property type="term" value="F:heme binding"/>
    <property type="evidence" value="ECO:0007669"/>
    <property type="project" value="InterPro"/>
</dbReference>
<evidence type="ECO:0000256" key="2">
    <source>
        <dbReference type="ARBA" id="ARBA00010617"/>
    </source>
</evidence>
<keyword evidence="5" id="KW-0349">Heme</keyword>
<keyword evidence="8" id="KW-1185">Reference proteome</keyword>
<evidence type="ECO:0000313" key="7">
    <source>
        <dbReference type="EMBL" id="KAF2251175.1"/>
    </source>
</evidence>
<dbReference type="InterPro" id="IPR001128">
    <property type="entry name" value="Cyt_P450"/>
</dbReference>
<dbReference type="InterPro" id="IPR036396">
    <property type="entry name" value="Cyt_P450_sf"/>
</dbReference>
<dbReference type="GO" id="GO:0016705">
    <property type="term" value="F:oxidoreductase activity, acting on paired donors, with incorporation or reduction of molecular oxygen"/>
    <property type="evidence" value="ECO:0007669"/>
    <property type="project" value="InterPro"/>
</dbReference>
<comment type="cofactor">
    <cofactor evidence="1 5">
        <name>heme</name>
        <dbReference type="ChEBI" id="CHEBI:30413"/>
    </cofactor>
</comment>
<evidence type="ECO:0000256" key="4">
    <source>
        <dbReference type="ARBA" id="ARBA00023004"/>
    </source>
</evidence>
<dbReference type="PANTHER" id="PTHR24305">
    <property type="entry name" value="CYTOCHROME P450"/>
    <property type="match status" value="1"/>
</dbReference>
<dbReference type="InterPro" id="IPR050121">
    <property type="entry name" value="Cytochrome_P450_monoxygenase"/>
</dbReference>
<evidence type="ECO:0000256" key="6">
    <source>
        <dbReference type="SAM" id="Phobius"/>
    </source>
</evidence>
<organism evidence="7 8">
    <name type="scientific">Trematosphaeria pertusa</name>
    <dbReference type="NCBI Taxonomy" id="390896"/>
    <lineage>
        <taxon>Eukaryota</taxon>
        <taxon>Fungi</taxon>
        <taxon>Dikarya</taxon>
        <taxon>Ascomycota</taxon>
        <taxon>Pezizomycotina</taxon>
        <taxon>Dothideomycetes</taxon>
        <taxon>Pleosporomycetidae</taxon>
        <taxon>Pleosporales</taxon>
        <taxon>Massarineae</taxon>
        <taxon>Trematosphaeriaceae</taxon>
        <taxon>Trematosphaeria</taxon>
    </lineage>
</organism>
<dbReference type="InterPro" id="IPR002403">
    <property type="entry name" value="Cyt_P450_E_grp-IV"/>
</dbReference>
<dbReference type="SUPFAM" id="SSF48264">
    <property type="entry name" value="Cytochrome P450"/>
    <property type="match status" value="1"/>
</dbReference>
<dbReference type="PANTHER" id="PTHR24305:SF232">
    <property type="entry name" value="P450, PUTATIVE (EUROFUNG)-RELATED"/>
    <property type="match status" value="1"/>
</dbReference>
<dbReference type="PRINTS" id="PR00385">
    <property type="entry name" value="P450"/>
</dbReference>
<sequence>MAVSTADQLGQAGLVPTSLIAFAFFGVLYAVYVRLLLPRPFPGIPYNKGSEKRLLGDAPDMLKEVGVTRELNVWLLKQVNKLQAPLCQVFVTPLSKPWLLLADSAEAQDIMTRRPEWDRSNFITDGLAPLDGFHARMKTGKTWKQTRAWLQDLMGPSFLNNIVGPVMYDNAIHLVEFWENKARVANGRPFDVNEDLNHSALDGMLAFVFDRHFEHTAIGPQFDLASKLDPSSIETGPNGEAKFPEAPLNEFITALYQTVDAIDQVTKSVSPTFTMWWLRQTPRYKKVMTVKRKVVKEQVRGALRRLETTGVTKTAIEHMLMREKKAAEKQGRKPDYESPILMEEIAGQFIAGLHTTSTTLAWTFIYLTRLPEIQANLRDALYKGYPDAHAEKRFPTLAELNKARVPYLEAVLEEALRLHATSVARQATRDTELFGHPVPKGTNVILIANGPGFHAPSMQVDPARRGATVKTNNGWDESRDMSAFDPERWLVRKEGTDEVEFDANAAPQIAFGMGPRSCWGRRLAYLELRMVATLVVWNFDLLSVPPALADPKASYGIVHRADQCCLRLRSRRAGGEK</sequence>
<dbReference type="GO" id="GO:0005506">
    <property type="term" value="F:iron ion binding"/>
    <property type="evidence" value="ECO:0007669"/>
    <property type="project" value="InterPro"/>
</dbReference>
<feature type="transmembrane region" description="Helical" evidence="6">
    <location>
        <begin position="12"/>
        <end position="32"/>
    </location>
</feature>
<protein>
    <submittedName>
        <fullName evidence="7">Cytochrome P450</fullName>
    </submittedName>
</protein>
<comment type="similarity">
    <text evidence="2">Belongs to the cytochrome P450 family.</text>
</comment>
<dbReference type="Pfam" id="PF00067">
    <property type="entry name" value="p450"/>
    <property type="match status" value="2"/>
</dbReference>
<dbReference type="GO" id="GO:0004497">
    <property type="term" value="F:monooxygenase activity"/>
    <property type="evidence" value="ECO:0007669"/>
    <property type="project" value="InterPro"/>
</dbReference>
<keyword evidence="6" id="KW-0812">Transmembrane</keyword>
<keyword evidence="6" id="KW-1133">Transmembrane helix</keyword>
<keyword evidence="3 5" id="KW-0479">Metal-binding</keyword>
<evidence type="ECO:0000256" key="1">
    <source>
        <dbReference type="ARBA" id="ARBA00001971"/>
    </source>
</evidence>
<dbReference type="GeneID" id="54582014"/>
<accession>A0A6A6IKN1</accession>
<dbReference type="OrthoDB" id="1470350at2759"/>